<dbReference type="Proteomes" id="UP000321197">
    <property type="component" value="Unassembled WGS sequence"/>
</dbReference>
<reference evidence="6 7" key="1">
    <citation type="submission" date="2019-07" db="EMBL/GenBank/DDBJ databases">
        <title>Whole genome shotgun sequence of Meiothermus hypogaeus NBRC 106114.</title>
        <authorList>
            <person name="Hosoyama A."/>
            <person name="Uohara A."/>
            <person name="Ohji S."/>
            <person name="Ichikawa N."/>
        </authorList>
    </citation>
    <scope>NUCLEOTIDE SEQUENCE [LARGE SCALE GENOMIC DNA]</scope>
    <source>
        <strain evidence="6 7">NBRC 106114</strain>
    </source>
</reference>
<evidence type="ECO:0000313" key="6">
    <source>
        <dbReference type="EMBL" id="GEM84062.1"/>
    </source>
</evidence>
<evidence type="ECO:0000256" key="1">
    <source>
        <dbReference type="ARBA" id="ARBA00004203"/>
    </source>
</evidence>
<dbReference type="AlphaFoldDB" id="A0A511R593"/>
<keyword evidence="5" id="KW-0812">Transmembrane</keyword>
<gene>
    <name evidence="6" type="ORF">MHY01S_22280</name>
</gene>
<evidence type="ECO:0000256" key="2">
    <source>
        <dbReference type="ARBA" id="ARBA00004418"/>
    </source>
</evidence>
<evidence type="ECO:0000256" key="5">
    <source>
        <dbReference type="SAM" id="Phobius"/>
    </source>
</evidence>
<evidence type="ECO:0000313" key="7">
    <source>
        <dbReference type="Proteomes" id="UP000321197"/>
    </source>
</evidence>
<dbReference type="OrthoDB" id="31478at2"/>
<sequence length="233" mass="24546">MRRHGFTLVELLIAMGILAGILTLVAIYFGDQRDLTQRTQGRSEVQDRVRMVMQMVTQDLQMVGSRGFLDSSGNLITTVSSGCSGVSCITSTNTGVQDGFTVQYVTTLRVDSSGNPDPTKACRTVSYGFSGNTLQRSDVLCGSAASLVDLAPNILALDIQYQCSNNTTADTASCPAGSYPRSARVTVIGQSAATVANIPASSYTTASGGTVNCPPGRICLALTQEVLMPNLKN</sequence>
<keyword evidence="5" id="KW-1133">Transmembrane helix</keyword>
<accession>A0A511R593</accession>
<dbReference type="GO" id="GO:0042597">
    <property type="term" value="C:periplasmic space"/>
    <property type="evidence" value="ECO:0007669"/>
    <property type="project" value="UniProtKB-SubCell"/>
</dbReference>
<name>A0A511R593_9DEIN</name>
<keyword evidence="3" id="KW-0574">Periplasm</keyword>
<keyword evidence="5" id="KW-0472">Membrane</keyword>
<dbReference type="RefSeq" id="WP_119341278.1">
    <property type="nucleotide sequence ID" value="NZ_BJXL01000075.1"/>
</dbReference>
<evidence type="ECO:0000256" key="4">
    <source>
        <dbReference type="ARBA" id="ARBA00023237"/>
    </source>
</evidence>
<dbReference type="SUPFAM" id="SSF54523">
    <property type="entry name" value="Pili subunits"/>
    <property type="match status" value="1"/>
</dbReference>
<protein>
    <recommendedName>
        <fullName evidence="8">Prepilin-type N-terminal cleavage/methylation domain-containing protein</fullName>
    </recommendedName>
</protein>
<dbReference type="InterPro" id="IPR045584">
    <property type="entry name" value="Pilin-like"/>
</dbReference>
<dbReference type="GO" id="GO:0009279">
    <property type="term" value="C:cell outer membrane"/>
    <property type="evidence" value="ECO:0007669"/>
    <property type="project" value="UniProtKB-SubCell"/>
</dbReference>
<dbReference type="InterPro" id="IPR012902">
    <property type="entry name" value="N_methyl_site"/>
</dbReference>
<dbReference type="Pfam" id="PF07963">
    <property type="entry name" value="N_methyl"/>
    <property type="match status" value="1"/>
</dbReference>
<keyword evidence="4" id="KW-0998">Cell outer membrane</keyword>
<comment type="subcellular location">
    <subcellularLocation>
        <location evidence="1">Cell outer membrane</location>
        <topology evidence="1">Single-pass membrane protein</topology>
    </subcellularLocation>
    <subcellularLocation>
        <location evidence="2">Periplasm</location>
    </subcellularLocation>
</comment>
<dbReference type="NCBIfam" id="TIGR02532">
    <property type="entry name" value="IV_pilin_GFxxxE"/>
    <property type="match status" value="1"/>
</dbReference>
<dbReference type="Gene3D" id="3.30.700.10">
    <property type="entry name" value="Glycoprotein, Type 4 Pilin"/>
    <property type="match status" value="1"/>
</dbReference>
<organism evidence="6 7">
    <name type="scientific">Meiothermus hypogaeus NBRC 106114</name>
    <dbReference type="NCBI Taxonomy" id="1227553"/>
    <lineage>
        <taxon>Bacteria</taxon>
        <taxon>Thermotogati</taxon>
        <taxon>Deinococcota</taxon>
        <taxon>Deinococci</taxon>
        <taxon>Thermales</taxon>
        <taxon>Thermaceae</taxon>
        <taxon>Meiothermus</taxon>
    </lineage>
</organism>
<dbReference type="PROSITE" id="PS00409">
    <property type="entry name" value="PROKAR_NTER_METHYL"/>
    <property type="match status" value="1"/>
</dbReference>
<feature type="transmembrane region" description="Helical" evidence="5">
    <location>
        <begin position="6"/>
        <end position="29"/>
    </location>
</feature>
<evidence type="ECO:0000256" key="3">
    <source>
        <dbReference type="ARBA" id="ARBA00022764"/>
    </source>
</evidence>
<proteinExistence type="predicted"/>
<comment type="caution">
    <text evidence="6">The sequence shown here is derived from an EMBL/GenBank/DDBJ whole genome shotgun (WGS) entry which is preliminary data.</text>
</comment>
<dbReference type="EMBL" id="BJXL01000075">
    <property type="protein sequence ID" value="GEM84062.1"/>
    <property type="molecule type" value="Genomic_DNA"/>
</dbReference>
<evidence type="ECO:0008006" key="8">
    <source>
        <dbReference type="Google" id="ProtNLM"/>
    </source>
</evidence>